<feature type="compositionally biased region" description="Pro residues" evidence="1">
    <location>
        <begin position="142"/>
        <end position="165"/>
    </location>
</feature>
<organism evidence="2 3">
    <name type="scientific">Mycteria americana</name>
    <name type="common">Wood stork</name>
    <dbReference type="NCBI Taxonomy" id="33587"/>
    <lineage>
        <taxon>Eukaryota</taxon>
        <taxon>Metazoa</taxon>
        <taxon>Chordata</taxon>
        <taxon>Craniata</taxon>
        <taxon>Vertebrata</taxon>
        <taxon>Euteleostomi</taxon>
        <taxon>Archelosauria</taxon>
        <taxon>Archosauria</taxon>
        <taxon>Dinosauria</taxon>
        <taxon>Saurischia</taxon>
        <taxon>Theropoda</taxon>
        <taxon>Coelurosauria</taxon>
        <taxon>Aves</taxon>
        <taxon>Neognathae</taxon>
        <taxon>Neoaves</taxon>
        <taxon>Aequornithes</taxon>
        <taxon>Ciconiiformes</taxon>
        <taxon>Ciconiidae</taxon>
        <taxon>Mycteria</taxon>
    </lineage>
</organism>
<gene>
    <name evidence="2" type="ORF">QYF61_021541</name>
</gene>
<reference evidence="2 3" key="1">
    <citation type="journal article" date="2023" name="J. Hered.">
        <title>Chromosome-level genome of the wood stork (Mycteria americana) provides insight into avian chromosome evolution.</title>
        <authorList>
            <person name="Flamio R. Jr."/>
            <person name="Ramstad K.M."/>
        </authorList>
    </citation>
    <scope>NUCLEOTIDE SEQUENCE [LARGE SCALE GENOMIC DNA]</scope>
    <source>
        <strain evidence="2">JAX WOST 10</strain>
    </source>
</reference>
<evidence type="ECO:0000256" key="1">
    <source>
        <dbReference type="SAM" id="MobiDB-lite"/>
    </source>
</evidence>
<dbReference type="AlphaFoldDB" id="A0AAN7NH66"/>
<protein>
    <submittedName>
        <fullName evidence="2">Uncharacterized protein</fullName>
    </submittedName>
</protein>
<dbReference type="Proteomes" id="UP001333110">
    <property type="component" value="Unassembled WGS sequence"/>
</dbReference>
<evidence type="ECO:0000313" key="3">
    <source>
        <dbReference type="Proteomes" id="UP001333110"/>
    </source>
</evidence>
<feature type="region of interest" description="Disordered" evidence="1">
    <location>
        <begin position="1"/>
        <end position="172"/>
    </location>
</feature>
<feature type="compositionally biased region" description="Pro residues" evidence="1">
    <location>
        <begin position="1"/>
        <end position="13"/>
    </location>
</feature>
<name>A0AAN7NH66_MYCAM</name>
<sequence length="172" mass="17811">MPPGSASPSPQAPLLPQADGPAVPADPGLHVPGWTPHSHTLPGPVLRTPEFLRHRQLPVLPGDTGTPAADAAPDAEGSIYESIRYKSGTLKKPRDAGSAPGDSPSLPAGDEPSIPVQEGIVQEEPGSEGSPGPVYARVCKPPRAPQPQQPARPPEPQEEAPPPLPEKCFDVA</sequence>
<comment type="caution">
    <text evidence="2">The sequence shown here is derived from an EMBL/GenBank/DDBJ whole genome shotgun (WGS) entry which is preliminary data.</text>
</comment>
<dbReference type="EMBL" id="JAUNZN010000003">
    <property type="protein sequence ID" value="KAK4824921.1"/>
    <property type="molecule type" value="Genomic_DNA"/>
</dbReference>
<feature type="compositionally biased region" description="Low complexity" evidence="1">
    <location>
        <begin position="61"/>
        <end position="75"/>
    </location>
</feature>
<accession>A0AAN7NH66</accession>
<evidence type="ECO:0000313" key="2">
    <source>
        <dbReference type="EMBL" id="KAK4824921.1"/>
    </source>
</evidence>
<keyword evidence="3" id="KW-1185">Reference proteome</keyword>
<proteinExistence type="predicted"/>